<dbReference type="EMBL" id="BTSX01000005">
    <property type="protein sequence ID" value="GMS98869.1"/>
    <property type="molecule type" value="Genomic_DNA"/>
</dbReference>
<evidence type="ECO:0000313" key="3">
    <source>
        <dbReference type="Proteomes" id="UP001432027"/>
    </source>
</evidence>
<keyword evidence="1" id="KW-0472">Membrane</keyword>
<dbReference type="PANTHER" id="PTHR22941">
    <property type="entry name" value="SERPENTINE RECEPTOR"/>
    <property type="match status" value="1"/>
</dbReference>
<dbReference type="Proteomes" id="UP001432027">
    <property type="component" value="Unassembled WGS sequence"/>
</dbReference>
<feature type="transmembrane region" description="Helical" evidence="1">
    <location>
        <begin position="20"/>
        <end position="37"/>
    </location>
</feature>
<keyword evidence="1" id="KW-1133">Transmembrane helix</keyword>
<name>A0AAV5TXA1_9BILA</name>
<protein>
    <recommendedName>
        <fullName evidence="4">G protein-coupled receptor</fullName>
    </recommendedName>
</protein>
<comment type="caution">
    <text evidence="2">The sequence shown here is derived from an EMBL/GenBank/DDBJ whole genome shotgun (WGS) entry which is preliminary data.</text>
</comment>
<dbReference type="InterPro" id="IPR019422">
    <property type="entry name" value="7TM_GPCR_serpentine_rcpt_Srh"/>
</dbReference>
<proteinExistence type="predicted"/>
<dbReference type="Pfam" id="PF10318">
    <property type="entry name" value="7TM_GPCR_Srh"/>
    <property type="match status" value="1"/>
</dbReference>
<feature type="non-terminal residue" evidence="2">
    <location>
        <position position="1"/>
    </location>
</feature>
<feature type="transmembrane region" description="Helical" evidence="1">
    <location>
        <begin position="58"/>
        <end position="76"/>
    </location>
</feature>
<reference evidence="2" key="1">
    <citation type="submission" date="2023-10" db="EMBL/GenBank/DDBJ databases">
        <title>Genome assembly of Pristionchus species.</title>
        <authorList>
            <person name="Yoshida K."/>
            <person name="Sommer R.J."/>
        </authorList>
    </citation>
    <scope>NUCLEOTIDE SEQUENCE</scope>
    <source>
        <strain evidence="2">RS0144</strain>
    </source>
</reference>
<keyword evidence="1" id="KW-0812">Transmembrane</keyword>
<evidence type="ECO:0008006" key="4">
    <source>
        <dbReference type="Google" id="ProtNLM"/>
    </source>
</evidence>
<feature type="non-terminal residue" evidence="2">
    <location>
        <position position="132"/>
    </location>
</feature>
<keyword evidence="3" id="KW-1185">Reference proteome</keyword>
<evidence type="ECO:0000313" key="2">
    <source>
        <dbReference type="EMBL" id="GMS98869.1"/>
    </source>
</evidence>
<dbReference type="InterPro" id="IPR053220">
    <property type="entry name" value="Nematode_rcpt-like_serp_H"/>
</dbReference>
<sequence>FLPFYNYSNPVCLVSQSLGLVPTVLLFALIGQLLFEVRRGMSKSSQETKRYQRLAARSLLLQGAVPSSVYIIPSYANTCLQFAPTILDLGEKFDRFASVLSPILWIIITKHTFLSSLTILYCCPSYRRKIVA</sequence>
<feature type="transmembrane region" description="Helical" evidence="1">
    <location>
        <begin position="96"/>
        <end position="123"/>
    </location>
</feature>
<evidence type="ECO:0000256" key="1">
    <source>
        <dbReference type="SAM" id="Phobius"/>
    </source>
</evidence>
<gene>
    <name evidence="2" type="ORF">PENTCL1PPCAC_21044</name>
</gene>
<accession>A0AAV5TXA1</accession>
<dbReference type="PANTHER" id="PTHR22941:SF26">
    <property type="entry name" value="SERPENTINE RECEPTOR, CLASS H"/>
    <property type="match status" value="1"/>
</dbReference>
<dbReference type="AlphaFoldDB" id="A0AAV5TXA1"/>
<organism evidence="2 3">
    <name type="scientific">Pristionchus entomophagus</name>
    <dbReference type="NCBI Taxonomy" id="358040"/>
    <lineage>
        <taxon>Eukaryota</taxon>
        <taxon>Metazoa</taxon>
        <taxon>Ecdysozoa</taxon>
        <taxon>Nematoda</taxon>
        <taxon>Chromadorea</taxon>
        <taxon>Rhabditida</taxon>
        <taxon>Rhabditina</taxon>
        <taxon>Diplogasteromorpha</taxon>
        <taxon>Diplogasteroidea</taxon>
        <taxon>Neodiplogasteridae</taxon>
        <taxon>Pristionchus</taxon>
    </lineage>
</organism>